<keyword evidence="5 6" id="KW-0472">Membrane</keyword>
<dbReference type="AlphaFoldDB" id="T0Z203"/>
<keyword evidence="2" id="KW-1003">Cell membrane</keyword>
<dbReference type="PANTHER" id="PTHR42682:SF3">
    <property type="entry name" value="FORMATE HYDROGENLYASE SUBUNIT 3-RELATED"/>
    <property type="match status" value="1"/>
</dbReference>
<comment type="subcellular location">
    <subcellularLocation>
        <location evidence="1">Cell membrane</location>
        <topology evidence="1">Multi-pass membrane protein</topology>
    </subcellularLocation>
</comment>
<feature type="transmembrane region" description="Helical" evidence="6">
    <location>
        <begin position="128"/>
        <end position="149"/>
    </location>
</feature>
<reference evidence="7" key="1">
    <citation type="submission" date="2013-08" db="EMBL/GenBank/DDBJ databases">
        <authorList>
            <person name="Mendez C."/>
            <person name="Richter M."/>
            <person name="Ferrer M."/>
            <person name="Sanchez J."/>
        </authorList>
    </citation>
    <scope>NUCLEOTIDE SEQUENCE</scope>
</reference>
<dbReference type="InterPro" id="IPR052175">
    <property type="entry name" value="ComplexI-like_HydComp"/>
</dbReference>
<reference evidence="7" key="2">
    <citation type="journal article" date="2014" name="ISME J.">
        <title>Microbial stratification in low pH oxic and suboxic macroscopic growths along an acid mine drainage.</title>
        <authorList>
            <person name="Mendez-Garcia C."/>
            <person name="Mesa V."/>
            <person name="Sprenger R.R."/>
            <person name="Richter M."/>
            <person name="Diez M.S."/>
            <person name="Solano J."/>
            <person name="Bargiela R."/>
            <person name="Golyshina O.V."/>
            <person name="Manteca A."/>
            <person name="Ramos J.L."/>
            <person name="Gallego J.R."/>
            <person name="Llorente I."/>
            <person name="Martins Dos Santos V.A."/>
            <person name="Jensen O.N."/>
            <person name="Pelaez A.I."/>
            <person name="Sanchez J."/>
            <person name="Ferrer M."/>
        </authorList>
    </citation>
    <scope>NUCLEOTIDE SEQUENCE</scope>
</reference>
<evidence type="ECO:0000313" key="7">
    <source>
        <dbReference type="EMBL" id="EQD38272.1"/>
    </source>
</evidence>
<evidence type="ECO:0000256" key="2">
    <source>
        <dbReference type="ARBA" id="ARBA00022475"/>
    </source>
</evidence>
<evidence type="ECO:0000256" key="1">
    <source>
        <dbReference type="ARBA" id="ARBA00004651"/>
    </source>
</evidence>
<feature type="transmembrane region" description="Helical" evidence="6">
    <location>
        <begin position="169"/>
        <end position="187"/>
    </location>
</feature>
<dbReference type="PANTHER" id="PTHR42682">
    <property type="entry name" value="HYDROGENASE-4 COMPONENT F"/>
    <property type="match status" value="1"/>
</dbReference>
<dbReference type="GO" id="GO:0005886">
    <property type="term" value="C:plasma membrane"/>
    <property type="evidence" value="ECO:0007669"/>
    <property type="project" value="UniProtKB-SubCell"/>
</dbReference>
<sequence length="191" mass="21077">MILLYLSLVLAAAAMPVGLKWKKISYGLIIAGSLIMAIFTILDGGQFTYPLAYFPLIAAIAWILVSIFSLSYSAHYGKWLTPLFAMTVFGMMVILESTDYITFIVGWEIMSIPAYASIGLNKEHWNAAYVFMVFGEISTVFLILGAILAIGETGTLDFRFQSLTSDIPLLLIALGCMTKMGITPFMISEWL</sequence>
<evidence type="ECO:0000256" key="6">
    <source>
        <dbReference type="SAM" id="Phobius"/>
    </source>
</evidence>
<feature type="non-terminal residue" evidence="7">
    <location>
        <position position="191"/>
    </location>
</feature>
<name>T0Z203_9ZZZZ</name>
<gene>
    <name evidence="7" type="ORF">B1B_15884</name>
</gene>
<feature type="transmembrane region" description="Helical" evidence="6">
    <location>
        <begin position="24"/>
        <end position="42"/>
    </location>
</feature>
<keyword evidence="4 6" id="KW-1133">Transmembrane helix</keyword>
<evidence type="ECO:0000256" key="3">
    <source>
        <dbReference type="ARBA" id="ARBA00022692"/>
    </source>
</evidence>
<protein>
    <submittedName>
        <fullName evidence="7">Hydrogenase 4 subunit B</fullName>
    </submittedName>
</protein>
<evidence type="ECO:0000256" key="4">
    <source>
        <dbReference type="ARBA" id="ARBA00022989"/>
    </source>
</evidence>
<comment type="caution">
    <text evidence="7">The sequence shown here is derived from an EMBL/GenBank/DDBJ whole genome shotgun (WGS) entry which is preliminary data.</text>
</comment>
<proteinExistence type="predicted"/>
<dbReference type="EMBL" id="AUZY01010569">
    <property type="protein sequence ID" value="EQD38272.1"/>
    <property type="molecule type" value="Genomic_DNA"/>
</dbReference>
<organism evidence="7">
    <name type="scientific">mine drainage metagenome</name>
    <dbReference type="NCBI Taxonomy" id="410659"/>
    <lineage>
        <taxon>unclassified sequences</taxon>
        <taxon>metagenomes</taxon>
        <taxon>ecological metagenomes</taxon>
    </lineage>
</organism>
<feature type="transmembrane region" description="Helical" evidence="6">
    <location>
        <begin position="51"/>
        <end position="72"/>
    </location>
</feature>
<accession>T0Z203</accession>
<keyword evidence="3 6" id="KW-0812">Transmembrane</keyword>
<feature type="transmembrane region" description="Helical" evidence="6">
    <location>
        <begin position="84"/>
        <end position="107"/>
    </location>
</feature>
<evidence type="ECO:0000256" key="5">
    <source>
        <dbReference type="ARBA" id="ARBA00023136"/>
    </source>
</evidence>